<dbReference type="AlphaFoldDB" id="A0A0D7AFN6"/>
<organism evidence="1 2">
    <name type="scientific">Fistulina hepatica ATCC 64428</name>
    <dbReference type="NCBI Taxonomy" id="1128425"/>
    <lineage>
        <taxon>Eukaryota</taxon>
        <taxon>Fungi</taxon>
        <taxon>Dikarya</taxon>
        <taxon>Basidiomycota</taxon>
        <taxon>Agaricomycotina</taxon>
        <taxon>Agaricomycetes</taxon>
        <taxon>Agaricomycetidae</taxon>
        <taxon>Agaricales</taxon>
        <taxon>Fistulinaceae</taxon>
        <taxon>Fistulina</taxon>
    </lineage>
</organism>
<keyword evidence="2" id="KW-1185">Reference proteome</keyword>
<accession>A0A0D7AFN6</accession>
<protein>
    <submittedName>
        <fullName evidence="1">Pectin lyase-like protein</fullName>
    </submittedName>
</protein>
<reference evidence="1 2" key="1">
    <citation type="journal article" date="2015" name="Fungal Genet. Biol.">
        <title>Evolution of novel wood decay mechanisms in Agaricales revealed by the genome sequences of Fistulina hepatica and Cylindrobasidium torrendii.</title>
        <authorList>
            <person name="Floudas D."/>
            <person name="Held B.W."/>
            <person name="Riley R."/>
            <person name="Nagy L.G."/>
            <person name="Koehler G."/>
            <person name="Ransdell A.S."/>
            <person name="Younus H."/>
            <person name="Chow J."/>
            <person name="Chiniquy J."/>
            <person name="Lipzen A."/>
            <person name="Tritt A."/>
            <person name="Sun H."/>
            <person name="Haridas S."/>
            <person name="LaButti K."/>
            <person name="Ohm R.A."/>
            <person name="Kues U."/>
            <person name="Blanchette R.A."/>
            <person name="Grigoriev I.V."/>
            <person name="Minto R.E."/>
            <person name="Hibbett D.S."/>
        </authorList>
    </citation>
    <scope>NUCLEOTIDE SEQUENCE [LARGE SCALE GENOMIC DNA]</scope>
    <source>
        <strain evidence="1 2">ATCC 64428</strain>
    </source>
</reference>
<evidence type="ECO:0000313" key="1">
    <source>
        <dbReference type="EMBL" id="KIY48711.1"/>
    </source>
</evidence>
<sequence length="230" mass="24560">MTSGPSGTLDVNVIDAVESDGPKIIILSGTISGDGVVKVGWNTPVIGESGSRFVLVLNGMDLRLSSESNVIIGNVAFSKVLASAGDIIGVQAASKVWADHCDLCSNRDHDKVFTYALSYGYNIDRHTPSFRFGRGHTYNSFFLDVDDGINIRDGAPKFWFKTTFSTLCSSRFSASCISTGDGYAAGTGDVFSDGSNAAEVGDWDDPPYLPHTFIDASREVYGTAGQILNF</sequence>
<evidence type="ECO:0000313" key="2">
    <source>
        <dbReference type="Proteomes" id="UP000054144"/>
    </source>
</evidence>
<proteinExistence type="predicted"/>
<dbReference type="Gene3D" id="2.160.20.10">
    <property type="entry name" value="Single-stranded right-handed beta-helix, Pectin lyase-like"/>
    <property type="match status" value="1"/>
</dbReference>
<dbReference type="InterPro" id="IPR012334">
    <property type="entry name" value="Pectin_lyas_fold"/>
</dbReference>
<dbReference type="Proteomes" id="UP000054144">
    <property type="component" value="Unassembled WGS sequence"/>
</dbReference>
<gene>
    <name evidence="1" type="ORF">FISHEDRAFT_73364</name>
</gene>
<dbReference type="OrthoDB" id="1637350at2759"/>
<keyword evidence="1" id="KW-0456">Lyase</keyword>
<name>A0A0D7AFN6_9AGAR</name>
<dbReference type="InterPro" id="IPR011050">
    <property type="entry name" value="Pectin_lyase_fold/virulence"/>
</dbReference>
<dbReference type="EMBL" id="KN881821">
    <property type="protein sequence ID" value="KIY48711.1"/>
    <property type="molecule type" value="Genomic_DNA"/>
</dbReference>
<dbReference type="GO" id="GO:0016829">
    <property type="term" value="F:lyase activity"/>
    <property type="evidence" value="ECO:0007669"/>
    <property type="project" value="UniProtKB-KW"/>
</dbReference>
<dbReference type="SUPFAM" id="SSF51126">
    <property type="entry name" value="Pectin lyase-like"/>
    <property type="match status" value="1"/>
</dbReference>